<evidence type="ECO:0000313" key="2">
    <source>
        <dbReference type="EMBL" id="KAF2179043.1"/>
    </source>
</evidence>
<evidence type="ECO:0000313" key="3">
    <source>
        <dbReference type="Proteomes" id="UP000800200"/>
    </source>
</evidence>
<dbReference type="Gene3D" id="3.30.420.10">
    <property type="entry name" value="Ribonuclease H-like superfamily/Ribonuclease H"/>
    <property type="match status" value="1"/>
</dbReference>
<dbReference type="InterPro" id="IPR038717">
    <property type="entry name" value="Tc1-like_DDE_dom"/>
</dbReference>
<keyword evidence="3" id="KW-1185">Reference proteome</keyword>
<accession>A0A6A6DJD5</accession>
<name>A0A6A6DJD5_9PEZI</name>
<dbReference type="AlphaFoldDB" id="A0A6A6DJD5"/>
<dbReference type="InterPro" id="IPR036397">
    <property type="entry name" value="RNaseH_sf"/>
</dbReference>
<feature type="domain" description="Tc1-like transposase DDE" evidence="1">
    <location>
        <begin position="8"/>
        <end position="69"/>
    </location>
</feature>
<organism evidence="2 3">
    <name type="scientific">Zopfia rhizophila CBS 207.26</name>
    <dbReference type="NCBI Taxonomy" id="1314779"/>
    <lineage>
        <taxon>Eukaryota</taxon>
        <taxon>Fungi</taxon>
        <taxon>Dikarya</taxon>
        <taxon>Ascomycota</taxon>
        <taxon>Pezizomycotina</taxon>
        <taxon>Dothideomycetes</taxon>
        <taxon>Dothideomycetes incertae sedis</taxon>
        <taxon>Zopfiaceae</taxon>
        <taxon>Zopfia</taxon>
    </lineage>
</organism>
<dbReference type="Pfam" id="PF13358">
    <property type="entry name" value="DDE_3"/>
    <property type="match status" value="1"/>
</dbReference>
<feature type="non-terminal residue" evidence="2">
    <location>
        <position position="73"/>
    </location>
</feature>
<gene>
    <name evidence="2" type="ORF">K469DRAFT_520110</name>
</gene>
<sequence length="73" mass="8620">KEIIIDRLHQIYQEMERIRPGIIIYQDNARAHPARFQKNCFERLAIRVLTCPSNSPDLNTIEGFWQPLRVNAT</sequence>
<dbReference type="EMBL" id="ML994670">
    <property type="protein sequence ID" value="KAF2179043.1"/>
    <property type="molecule type" value="Genomic_DNA"/>
</dbReference>
<evidence type="ECO:0000259" key="1">
    <source>
        <dbReference type="Pfam" id="PF13358"/>
    </source>
</evidence>
<proteinExistence type="predicted"/>
<protein>
    <recommendedName>
        <fullName evidence="1">Tc1-like transposase DDE domain-containing protein</fullName>
    </recommendedName>
</protein>
<reference evidence="2" key="1">
    <citation type="journal article" date="2020" name="Stud. Mycol.">
        <title>101 Dothideomycetes genomes: a test case for predicting lifestyles and emergence of pathogens.</title>
        <authorList>
            <person name="Haridas S."/>
            <person name="Albert R."/>
            <person name="Binder M."/>
            <person name="Bloem J."/>
            <person name="Labutti K."/>
            <person name="Salamov A."/>
            <person name="Andreopoulos B."/>
            <person name="Baker S."/>
            <person name="Barry K."/>
            <person name="Bills G."/>
            <person name="Bluhm B."/>
            <person name="Cannon C."/>
            <person name="Castanera R."/>
            <person name="Culley D."/>
            <person name="Daum C."/>
            <person name="Ezra D."/>
            <person name="Gonzalez J."/>
            <person name="Henrissat B."/>
            <person name="Kuo A."/>
            <person name="Liang C."/>
            <person name="Lipzen A."/>
            <person name="Lutzoni F."/>
            <person name="Magnuson J."/>
            <person name="Mondo S."/>
            <person name="Nolan M."/>
            <person name="Ohm R."/>
            <person name="Pangilinan J."/>
            <person name="Park H.-J."/>
            <person name="Ramirez L."/>
            <person name="Alfaro M."/>
            <person name="Sun H."/>
            <person name="Tritt A."/>
            <person name="Yoshinaga Y."/>
            <person name="Zwiers L.-H."/>
            <person name="Turgeon B."/>
            <person name="Goodwin S."/>
            <person name="Spatafora J."/>
            <person name="Crous P."/>
            <person name="Grigoriev I."/>
        </authorList>
    </citation>
    <scope>NUCLEOTIDE SEQUENCE</scope>
    <source>
        <strain evidence="2">CBS 207.26</strain>
    </source>
</reference>
<dbReference type="OrthoDB" id="4843387at2759"/>
<dbReference type="GO" id="GO:0003676">
    <property type="term" value="F:nucleic acid binding"/>
    <property type="evidence" value="ECO:0007669"/>
    <property type="project" value="InterPro"/>
</dbReference>
<dbReference type="Proteomes" id="UP000800200">
    <property type="component" value="Unassembled WGS sequence"/>
</dbReference>
<feature type="non-terminal residue" evidence="2">
    <location>
        <position position="1"/>
    </location>
</feature>